<gene>
    <name evidence="1" type="ORF">TWF703_008598</name>
</gene>
<dbReference type="GO" id="GO:0000447">
    <property type="term" value="P:endonucleolytic cleavage in ITS1 to separate SSU-rRNA from 5.8S rRNA and LSU-rRNA from tricistronic rRNA transcript (SSU-rRNA, 5.8S rRNA, LSU-rRNA)"/>
    <property type="evidence" value="ECO:0007669"/>
    <property type="project" value="TreeGrafter"/>
</dbReference>
<dbReference type="EMBL" id="WIQZ01000006">
    <property type="protein sequence ID" value="KAF3144612.1"/>
    <property type="molecule type" value="Genomic_DNA"/>
</dbReference>
<dbReference type="GO" id="GO:0001682">
    <property type="term" value="P:tRNA 5'-leader removal"/>
    <property type="evidence" value="ECO:0007669"/>
    <property type="project" value="InterPro"/>
</dbReference>
<dbReference type="PANTHER" id="PTHR15396">
    <property type="entry name" value="RIBONUCLEASE P PROTEIN SUBUNIT P40"/>
    <property type="match status" value="1"/>
</dbReference>
<dbReference type="InterPro" id="IPR013893">
    <property type="entry name" value="RNase_P_Rpp40"/>
</dbReference>
<dbReference type="AlphaFoldDB" id="A0A7C8JSZ2"/>
<accession>A0A7C8JSZ2</accession>
<dbReference type="GO" id="GO:0000172">
    <property type="term" value="C:ribonuclease MRP complex"/>
    <property type="evidence" value="ECO:0007669"/>
    <property type="project" value="TreeGrafter"/>
</dbReference>
<name>A0A7C8JSZ2_ORBOL</name>
<dbReference type="GO" id="GO:0004526">
    <property type="term" value="F:ribonuclease P activity"/>
    <property type="evidence" value="ECO:0007669"/>
    <property type="project" value="TreeGrafter"/>
</dbReference>
<dbReference type="PANTHER" id="PTHR15396:SF1">
    <property type="entry name" value="RIBONUCLEASE P PROTEIN SUBUNIT P40"/>
    <property type="match status" value="1"/>
</dbReference>
<dbReference type="Proteomes" id="UP000480548">
    <property type="component" value="Unassembled WGS sequence"/>
</dbReference>
<dbReference type="Pfam" id="PF08584">
    <property type="entry name" value="Ribonuc_P_40"/>
    <property type="match status" value="2"/>
</dbReference>
<protein>
    <submittedName>
        <fullName evidence="1">Uncharacterized protein</fullName>
    </submittedName>
</protein>
<proteinExistence type="predicted"/>
<dbReference type="GO" id="GO:0000171">
    <property type="term" value="F:ribonuclease MRP activity"/>
    <property type="evidence" value="ECO:0007669"/>
    <property type="project" value="TreeGrafter"/>
</dbReference>
<sequence>MAQLLNKLTHAGPDAKCYITYGNLPATLGPETLNQRPYTTIRGHVYNQQVDLLLPDEICELVQNRLSEQLKPLQYHRIFMGLKGILEKEFYNHYIRQGNILLLSDGRIDVDDVYCLYDGTLYLFLKKDSYEKAGLVGKQATFGGRKKERWGTYNILKNHSPLKLHILTLASALVIELNLREPHMIHGRKAFDRLVWSFTNVFKQQNAWLFCDLQQEAINPSAAPSEPTVKGLTLPTVIRTITPTVTNSSTPIKLASFAHKIPTKDSTEYTRTVFYDWATSLHEWLALVSINADRLNITDSIDPLLSRYEPPTDDDNIITSTTYTSEYELQGKISKISWRGFIPAEYISKIFSIVQEVVARDQWYSITVHGFQNAPISWKGRQHSAVGGGMGGENLYTIFRLLEGNNTSSVGGRNGGDDDDDVMGGMSITQGVNEKIVGSKYIMWEVVGGRDEFS</sequence>
<reference evidence="1 2" key="1">
    <citation type="submission" date="2019-06" db="EMBL/GenBank/DDBJ databases">
        <authorList>
            <person name="Palmer J.M."/>
        </authorList>
    </citation>
    <scope>NUCLEOTIDE SEQUENCE [LARGE SCALE GENOMIC DNA]</scope>
    <source>
        <strain evidence="1 2">TWF703</strain>
    </source>
</reference>
<evidence type="ECO:0000313" key="1">
    <source>
        <dbReference type="EMBL" id="KAF3144612.1"/>
    </source>
</evidence>
<evidence type="ECO:0000313" key="2">
    <source>
        <dbReference type="Proteomes" id="UP000480548"/>
    </source>
</evidence>
<organism evidence="1 2">
    <name type="scientific">Orbilia oligospora</name>
    <name type="common">Nematode-trapping fungus</name>
    <name type="synonym">Arthrobotrys oligospora</name>
    <dbReference type="NCBI Taxonomy" id="2813651"/>
    <lineage>
        <taxon>Eukaryota</taxon>
        <taxon>Fungi</taxon>
        <taxon>Dikarya</taxon>
        <taxon>Ascomycota</taxon>
        <taxon>Pezizomycotina</taxon>
        <taxon>Orbiliomycetes</taxon>
        <taxon>Orbiliales</taxon>
        <taxon>Orbiliaceae</taxon>
        <taxon>Orbilia</taxon>
    </lineage>
</organism>
<dbReference type="GO" id="GO:0030681">
    <property type="term" value="C:multimeric ribonuclease P complex"/>
    <property type="evidence" value="ECO:0007669"/>
    <property type="project" value="TreeGrafter"/>
</dbReference>
<comment type="caution">
    <text evidence="1">The sequence shown here is derived from an EMBL/GenBank/DDBJ whole genome shotgun (WGS) entry which is preliminary data.</text>
</comment>